<organism evidence="14 15">
    <name type="scientific">Thamnidium elegans</name>
    <dbReference type="NCBI Taxonomy" id="101142"/>
    <lineage>
        <taxon>Eukaryota</taxon>
        <taxon>Fungi</taxon>
        <taxon>Fungi incertae sedis</taxon>
        <taxon>Mucoromycota</taxon>
        <taxon>Mucoromycotina</taxon>
        <taxon>Mucoromycetes</taxon>
        <taxon>Mucorales</taxon>
        <taxon>Mucorineae</taxon>
        <taxon>Mucoraceae</taxon>
        <taxon>Thamnidium</taxon>
    </lineage>
</organism>
<keyword evidence="6" id="KW-0256">Endoplasmic reticulum</keyword>
<dbReference type="PANTHER" id="PTHR11941:SF158">
    <property type="entry name" value="ENOYL-COA HYDRATASE (AFU_ORTHOLOGUE AFUA_2G10650)"/>
    <property type="match status" value="1"/>
</dbReference>
<dbReference type="GO" id="GO:0006635">
    <property type="term" value="P:fatty acid beta-oxidation"/>
    <property type="evidence" value="ECO:0007669"/>
    <property type="project" value="TreeGrafter"/>
</dbReference>
<dbReference type="SUPFAM" id="SSF52096">
    <property type="entry name" value="ClpP/crotonase"/>
    <property type="match status" value="1"/>
</dbReference>
<comment type="caution">
    <text evidence="14">The sequence shown here is derived from an EMBL/GenBank/DDBJ whole genome shotgun (WGS) entry which is preliminary data.</text>
</comment>
<evidence type="ECO:0000256" key="8">
    <source>
        <dbReference type="ARBA" id="ARBA00023134"/>
    </source>
</evidence>
<accession>A0A8H7VU41</accession>
<evidence type="ECO:0000256" key="13">
    <source>
        <dbReference type="SAM" id="Phobius"/>
    </source>
</evidence>
<evidence type="ECO:0000256" key="9">
    <source>
        <dbReference type="ARBA" id="ARBA00023136"/>
    </source>
</evidence>
<evidence type="ECO:0000256" key="1">
    <source>
        <dbReference type="ARBA" id="ARBA00004389"/>
    </source>
</evidence>
<dbReference type="InterPro" id="IPR001753">
    <property type="entry name" value="Enoyl-CoA_hydra/iso"/>
</dbReference>
<evidence type="ECO:0000256" key="10">
    <source>
        <dbReference type="ARBA" id="ARBA00023170"/>
    </source>
</evidence>
<dbReference type="GO" id="GO:0003924">
    <property type="term" value="F:GTPase activity"/>
    <property type="evidence" value="ECO:0007669"/>
    <property type="project" value="InterPro"/>
</dbReference>
<keyword evidence="5 11" id="KW-0547">Nucleotide-binding</keyword>
<feature type="binding site" evidence="11">
    <location>
        <begin position="302"/>
        <end position="309"/>
    </location>
    <ligand>
        <name>GTP</name>
        <dbReference type="ChEBI" id="CHEBI:37565"/>
    </ligand>
</feature>
<dbReference type="InterPro" id="IPR006689">
    <property type="entry name" value="Small_GTPase_ARF/SAR"/>
</dbReference>
<dbReference type="InterPro" id="IPR029045">
    <property type="entry name" value="ClpP/crotonase-like_dom_sf"/>
</dbReference>
<gene>
    <name evidence="14" type="ORF">INT48_005018</name>
</gene>
<dbReference type="Pfam" id="PF09439">
    <property type="entry name" value="SRPRB"/>
    <property type="match status" value="1"/>
</dbReference>
<feature type="binding site" evidence="12">
    <location>
        <position position="326"/>
    </location>
    <ligand>
        <name>Mg(2+)</name>
        <dbReference type="ChEBI" id="CHEBI:18420"/>
    </ligand>
</feature>
<dbReference type="EMBL" id="JAEPRE010000087">
    <property type="protein sequence ID" value="KAG2233180.1"/>
    <property type="molecule type" value="Genomic_DNA"/>
</dbReference>
<keyword evidence="9 13" id="KW-0472">Membrane</keyword>
<evidence type="ECO:0000313" key="15">
    <source>
        <dbReference type="Proteomes" id="UP000613177"/>
    </source>
</evidence>
<protein>
    <recommendedName>
        <fullName evidence="3">Signal recognition particle receptor subunit beta</fullName>
    </recommendedName>
</protein>
<evidence type="ECO:0000256" key="2">
    <source>
        <dbReference type="ARBA" id="ARBA00005619"/>
    </source>
</evidence>
<feature type="binding site" evidence="11">
    <location>
        <begin position="407"/>
        <end position="410"/>
    </location>
    <ligand>
        <name>GTP</name>
        <dbReference type="ChEBI" id="CHEBI:37565"/>
    </ligand>
</feature>
<keyword evidence="4 13" id="KW-0812">Transmembrane</keyword>
<evidence type="ECO:0000256" key="3">
    <source>
        <dbReference type="ARBA" id="ARBA00020256"/>
    </source>
</evidence>
<name>A0A8H7VU41_9FUNG</name>
<comment type="similarity">
    <text evidence="2">Belongs to the SRP receptor beta subunit family.</text>
</comment>
<keyword evidence="12" id="KW-0460">Magnesium</keyword>
<dbReference type="PROSITE" id="PS51417">
    <property type="entry name" value="ARF"/>
    <property type="match status" value="1"/>
</dbReference>
<keyword evidence="15" id="KW-1185">Reference proteome</keyword>
<evidence type="ECO:0000256" key="11">
    <source>
        <dbReference type="PIRSR" id="PIRSR606689-1"/>
    </source>
</evidence>
<evidence type="ECO:0000256" key="4">
    <source>
        <dbReference type="ARBA" id="ARBA00022692"/>
    </source>
</evidence>
<dbReference type="GO" id="GO:0046872">
    <property type="term" value="F:metal ion binding"/>
    <property type="evidence" value="ECO:0007669"/>
    <property type="project" value="UniProtKB-KW"/>
</dbReference>
<evidence type="ECO:0000256" key="5">
    <source>
        <dbReference type="ARBA" id="ARBA00022741"/>
    </source>
</evidence>
<feature type="binding site" evidence="11">
    <location>
        <position position="348"/>
    </location>
    <ligand>
        <name>GTP</name>
        <dbReference type="ChEBI" id="CHEBI:37565"/>
    </ligand>
</feature>
<evidence type="ECO:0000256" key="6">
    <source>
        <dbReference type="ARBA" id="ARBA00022824"/>
    </source>
</evidence>
<feature type="transmembrane region" description="Helical" evidence="13">
    <location>
        <begin position="270"/>
        <end position="289"/>
    </location>
</feature>
<dbReference type="GO" id="GO:0005789">
    <property type="term" value="C:endoplasmic reticulum membrane"/>
    <property type="evidence" value="ECO:0007669"/>
    <property type="project" value="UniProtKB-SubCell"/>
</dbReference>
<evidence type="ECO:0000256" key="7">
    <source>
        <dbReference type="ARBA" id="ARBA00022989"/>
    </source>
</evidence>
<dbReference type="CDD" id="cd04105">
    <property type="entry name" value="SR_beta"/>
    <property type="match status" value="1"/>
</dbReference>
<feature type="binding site" evidence="12">
    <location>
        <position position="309"/>
    </location>
    <ligand>
        <name>Mg(2+)</name>
        <dbReference type="ChEBI" id="CHEBI:18420"/>
    </ligand>
</feature>
<dbReference type="Gene3D" id="3.90.226.10">
    <property type="entry name" value="2-enoyl-CoA Hydratase, Chain A, domain 1"/>
    <property type="match status" value="1"/>
</dbReference>
<comment type="subcellular location">
    <subcellularLocation>
        <location evidence="1">Endoplasmic reticulum membrane</location>
        <topology evidence="1">Single-pass membrane protein</topology>
    </subcellularLocation>
</comment>
<reference evidence="14" key="1">
    <citation type="submission" date="2021-01" db="EMBL/GenBank/DDBJ databases">
        <title>Metabolic potential, ecology and presence of endohyphal bacteria is reflected in genomic diversity of Mucoromycotina.</title>
        <authorList>
            <person name="Muszewska A."/>
            <person name="Okrasinska A."/>
            <person name="Steczkiewicz K."/>
            <person name="Drgas O."/>
            <person name="Orlowska M."/>
            <person name="Perlinska-Lenart U."/>
            <person name="Aleksandrzak-Piekarczyk T."/>
            <person name="Szatraj K."/>
            <person name="Zielenkiewicz U."/>
            <person name="Pilsyk S."/>
            <person name="Malc E."/>
            <person name="Mieczkowski P."/>
            <person name="Kruszewska J.S."/>
            <person name="Biernat P."/>
            <person name="Pawlowska J."/>
        </authorList>
    </citation>
    <scope>NUCLEOTIDE SEQUENCE</scope>
    <source>
        <strain evidence="14">WA0000018081</strain>
    </source>
</reference>
<dbReference type="GO" id="GO:0005525">
    <property type="term" value="F:GTP binding"/>
    <property type="evidence" value="ECO:0007669"/>
    <property type="project" value="UniProtKB-KW"/>
</dbReference>
<dbReference type="AlphaFoldDB" id="A0A8H7VU41"/>
<dbReference type="GO" id="GO:0005739">
    <property type="term" value="C:mitochondrion"/>
    <property type="evidence" value="ECO:0007669"/>
    <property type="project" value="TreeGrafter"/>
</dbReference>
<keyword evidence="8 11" id="KW-0342">GTP-binding</keyword>
<dbReference type="PANTHER" id="PTHR11941">
    <property type="entry name" value="ENOYL-COA HYDRATASE-RELATED"/>
    <property type="match status" value="1"/>
</dbReference>
<proteinExistence type="inferred from homology"/>
<dbReference type="CDD" id="cd06558">
    <property type="entry name" value="crotonase-like"/>
    <property type="match status" value="1"/>
</dbReference>
<evidence type="ECO:0000313" key="14">
    <source>
        <dbReference type="EMBL" id="KAG2233180.1"/>
    </source>
</evidence>
<dbReference type="PRINTS" id="PR00328">
    <property type="entry name" value="SAR1GTPBP"/>
</dbReference>
<dbReference type="InterPro" id="IPR019009">
    <property type="entry name" value="SRP_receptor_beta_su"/>
</dbReference>
<keyword evidence="10" id="KW-0675">Receptor</keyword>
<keyword evidence="12" id="KW-0479">Metal-binding</keyword>
<sequence length="520" mass="57442">MSSVTFPKTEHFLLTIPEKNILLITINRPKQYNALNSAANYELDNIINWAEQEDSIWTIVITGAGNKAFCTGMDLVSAHETREEGVIDISKSLPLNGFGGLSNRRASRKPIIAAVNGFALGGGMEMVLSCNIVVATEKSQFGLPEVKQGVVIAAGGLARLARYVSYQVASDLVLTGRFMKADEAKSYGLINEIISNDANVVDAAIVWAKKITANSPDAVLLTKQGLLLALERPSMTDATYEWLGTPEAGAWKSGDNLTEGLMAFAMKRKAAAIAVGVLLLLTVIGLSLFTKKQNKNTVLLLGISDAGKTAMYLLLKNGQLRPTVSSMKENEGQVTIANKMFELVDMPGHDRIRFRYADFLLVTQSIVFVVDSTTISRQIRPAAEYLYDVLAKTIVQSQRTPVLIACNKSDMITALPIEKIKAMFETEINRLRGTRTARVEQQESDEQEAFLGYEGEDFKFDHVDNSVEFVTCSVENKELDTFYCILIATEIKYNLALLTQKRLNSQKMLRKNIRMKLELS</sequence>
<dbReference type="Gene3D" id="3.40.50.300">
    <property type="entry name" value="P-loop containing nucleotide triphosphate hydrolases"/>
    <property type="match status" value="1"/>
</dbReference>
<evidence type="ECO:0000256" key="12">
    <source>
        <dbReference type="PIRSR" id="PIRSR606689-2"/>
    </source>
</evidence>
<keyword evidence="7 13" id="KW-1133">Transmembrane helix</keyword>
<dbReference type="Proteomes" id="UP000613177">
    <property type="component" value="Unassembled WGS sequence"/>
</dbReference>
<dbReference type="Pfam" id="PF00378">
    <property type="entry name" value="ECH_1"/>
    <property type="match status" value="1"/>
</dbReference>
<dbReference type="SMART" id="SM00177">
    <property type="entry name" value="ARF"/>
    <property type="match status" value="1"/>
</dbReference>
<dbReference type="InterPro" id="IPR027417">
    <property type="entry name" value="P-loop_NTPase"/>
</dbReference>
<dbReference type="SUPFAM" id="SSF52540">
    <property type="entry name" value="P-loop containing nucleoside triphosphate hydrolases"/>
    <property type="match status" value="1"/>
</dbReference>